<feature type="transmembrane region" description="Helical" evidence="1">
    <location>
        <begin position="676"/>
        <end position="699"/>
    </location>
</feature>
<gene>
    <name evidence="3" type="ORF">KCTCHS21_21220</name>
</gene>
<dbReference type="InterPro" id="IPR029058">
    <property type="entry name" value="AB_hydrolase_fold"/>
</dbReference>
<evidence type="ECO:0000313" key="3">
    <source>
        <dbReference type="EMBL" id="BBI32723.1"/>
    </source>
</evidence>
<dbReference type="InterPro" id="IPR022742">
    <property type="entry name" value="Hydrolase_4"/>
</dbReference>
<dbReference type="OrthoDB" id="9780269at2"/>
<accession>A0A3T1D3N6</accession>
<feature type="transmembrane region" description="Helical" evidence="1">
    <location>
        <begin position="398"/>
        <end position="419"/>
    </location>
</feature>
<dbReference type="SUPFAM" id="SSF53474">
    <property type="entry name" value="alpha/beta-Hydrolases"/>
    <property type="match status" value="1"/>
</dbReference>
<keyword evidence="4" id="KW-1185">Reference proteome</keyword>
<feature type="transmembrane region" description="Helical" evidence="1">
    <location>
        <begin position="494"/>
        <end position="515"/>
    </location>
</feature>
<evidence type="ECO:0000256" key="1">
    <source>
        <dbReference type="SAM" id="Phobius"/>
    </source>
</evidence>
<keyword evidence="1" id="KW-1133">Transmembrane helix</keyword>
<reference evidence="3 4" key="1">
    <citation type="submission" date="2019-01" db="EMBL/GenBank/DDBJ databases">
        <title>Complete genome sequence of Cohnella hallensis HS21 isolated from Korean fir (Abies koreana) rhizospheric soil.</title>
        <authorList>
            <person name="Jiang L."/>
            <person name="Kang S.W."/>
            <person name="Kim S."/>
            <person name="Jung J."/>
            <person name="Kim C.Y."/>
            <person name="Kim D.H."/>
            <person name="Kim S.W."/>
            <person name="Lee J."/>
        </authorList>
    </citation>
    <scope>NUCLEOTIDE SEQUENCE [LARGE SCALE GENOMIC DNA]</scope>
    <source>
        <strain evidence="3 4">HS21</strain>
    </source>
</reference>
<organism evidence="3 4">
    <name type="scientific">Cohnella abietis</name>
    <dbReference type="NCBI Taxonomy" id="2507935"/>
    <lineage>
        <taxon>Bacteria</taxon>
        <taxon>Bacillati</taxon>
        <taxon>Bacillota</taxon>
        <taxon>Bacilli</taxon>
        <taxon>Bacillales</taxon>
        <taxon>Paenibacillaceae</taxon>
        <taxon>Cohnella</taxon>
    </lineage>
</organism>
<dbReference type="Pfam" id="PF12146">
    <property type="entry name" value="Hydrolase_4"/>
    <property type="match status" value="1"/>
</dbReference>
<evidence type="ECO:0000313" key="4">
    <source>
        <dbReference type="Proteomes" id="UP000289856"/>
    </source>
</evidence>
<feature type="domain" description="Serine aminopeptidase S33" evidence="2">
    <location>
        <begin position="67"/>
        <end position="169"/>
    </location>
</feature>
<evidence type="ECO:0000259" key="2">
    <source>
        <dbReference type="Pfam" id="PF12146"/>
    </source>
</evidence>
<dbReference type="AlphaFoldDB" id="A0A3T1D3N6"/>
<feature type="transmembrane region" description="Helical" evidence="1">
    <location>
        <begin position="456"/>
        <end position="474"/>
    </location>
</feature>
<feature type="transmembrane region" description="Helical" evidence="1">
    <location>
        <begin position="536"/>
        <end position="560"/>
    </location>
</feature>
<feature type="transmembrane region" description="Helical" evidence="1">
    <location>
        <begin position="431"/>
        <end position="449"/>
    </location>
</feature>
<feature type="transmembrane region" description="Helical" evidence="1">
    <location>
        <begin position="580"/>
        <end position="603"/>
    </location>
</feature>
<dbReference type="RefSeq" id="WP_130607452.1">
    <property type="nucleotide sequence ID" value="NZ_AP019400.1"/>
</dbReference>
<feature type="transmembrane region" description="Helical" evidence="1">
    <location>
        <begin position="641"/>
        <end position="664"/>
    </location>
</feature>
<name>A0A3T1D3N6_9BACL</name>
<feature type="transmembrane region" description="Helical" evidence="1">
    <location>
        <begin position="354"/>
        <end position="377"/>
    </location>
</feature>
<feature type="transmembrane region" description="Helical" evidence="1">
    <location>
        <begin position="610"/>
        <end position="629"/>
    </location>
</feature>
<protein>
    <recommendedName>
        <fullName evidence="2">Serine aminopeptidase S33 domain-containing protein</fullName>
    </recommendedName>
</protein>
<dbReference type="EMBL" id="AP019400">
    <property type="protein sequence ID" value="BBI32723.1"/>
    <property type="molecule type" value="Genomic_DNA"/>
</dbReference>
<dbReference type="Proteomes" id="UP000289856">
    <property type="component" value="Chromosome"/>
</dbReference>
<dbReference type="KEGG" id="cohn:KCTCHS21_21220"/>
<keyword evidence="1" id="KW-0812">Transmembrane</keyword>
<keyword evidence="1" id="KW-0472">Membrane</keyword>
<proteinExistence type="predicted"/>
<dbReference type="Gene3D" id="3.40.50.1820">
    <property type="entry name" value="alpha/beta hydrolase"/>
    <property type="match status" value="1"/>
</dbReference>
<sequence length="702" mass="76848">MKKVYSFLKKPQGLLALSLVLMILGSFFAGMFNTSVYSVNVKEISFKGDHGNLSGLLYTPKGAGPEDPRPVIITTHGYLNTKEMQDAPAIEMSRRGYIVLALDQYDHGDSRWTADIPVKSMFSTFWVYSQFDAAKYIYQQPYTKKDEKGNAYVAVSGHSMGGFSSLVSMYMDEMNALKTGYRMIYSGIAVGADFSYASAIAPQDQLQAAFGNRTVGVIGGKYDEFFFNKSESEKSDSEKKVKGTVTRKDFASTASGKAFLGVPAEQQAEAGKFYSVQSGDLLFEEKTIRPSEAGERIVFTPNQTHPWNHTSPTVTGNLIEFYTHAFNGVTSPNQTHADLASGNQIWWLKETGNFIALIGFFLMFVPLISLLLKVPFLSKAVTAKIATVSAASTGKQKLVYWVAIAFCTLIPAILFPTLMDKKAGGLDTLSVISLILLGLSVVGGIIGFVTKKKTIGIGSTLLAVVSLVMWLVFQNANSFVKLGAYFNEPTTNQIVYWAIVSALITAFITLAFHYFSKKDAGTTFSSYGISLNPATIVASLCTAIAAVVIGYLILFTLQAVFGTDFRIWVLAVRTFSMEHFITALRYIPFFLVYYFVSAVALNANTRGKKGGYLLSIILNIGGLVLWLVAQYGKDFISGVALYPGQALNGILLLALVPCLAMAAVYSRKVFEKTNNVWLTAFLNTLLFTMITVANTALFWNLV</sequence>